<feature type="domain" description="ABC transporter" evidence="9">
    <location>
        <begin position="224"/>
        <end position="495"/>
    </location>
</feature>
<evidence type="ECO:0000256" key="2">
    <source>
        <dbReference type="ARBA" id="ARBA00022692"/>
    </source>
</evidence>
<feature type="compositionally biased region" description="Polar residues" evidence="7">
    <location>
        <begin position="520"/>
        <end position="532"/>
    </location>
</feature>
<evidence type="ECO:0000256" key="8">
    <source>
        <dbReference type="SAM" id="Phobius"/>
    </source>
</evidence>
<feature type="compositionally biased region" description="Polar residues" evidence="7">
    <location>
        <begin position="68"/>
        <end position="78"/>
    </location>
</feature>
<feature type="transmembrane region" description="Helical" evidence="8">
    <location>
        <begin position="932"/>
        <end position="949"/>
    </location>
</feature>
<dbReference type="InterPro" id="IPR027417">
    <property type="entry name" value="P-loop_NTPase"/>
</dbReference>
<evidence type="ECO:0000256" key="3">
    <source>
        <dbReference type="ARBA" id="ARBA00022741"/>
    </source>
</evidence>
<keyword evidence="2 8" id="KW-0812">Transmembrane</keyword>
<keyword evidence="4" id="KW-0067">ATP-binding</keyword>
<dbReference type="InterPro" id="IPR003439">
    <property type="entry name" value="ABC_transporter-like_ATP-bd"/>
</dbReference>
<evidence type="ECO:0000259" key="9">
    <source>
        <dbReference type="PROSITE" id="PS50893"/>
    </source>
</evidence>
<accession>A0A4E9EGR9</accession>
<evidence type="ECO:0000256" key="1">
    <source>
        <dbReference type="ARBA" id="ARBA00004127"/>
    </source>
</evidence>
<feature type="compositionally biased region" description="Basic and acidic residues" evidence="7">
    <location>
        <begin position="38"/>
        <end position="50"/>
    </location>
</feature>
<comment type="subcellular location">
    <subcellularLocation>
        <location evidence="1">Endomembrane system</location>
        <topology evidence="1">Multi-pass membrane protein</topology>
    </subcellularLocation>
</comment>
<dbReference type="AlphaFoldDB" id="A0A4E9EGR9"/>
<dbReference type="SUPFAM" id="SSF54236">
    <property type="entry name" value="Ubiquitin-like"/>
    <property type="match status" value="1"/>
</dbReference>
<dbReference type="GO" id="GO:0012505">
    <property type="term" value="C:endomembrane system"/>
    <property type="evidence" value="ECO:0007669"/>
    <property type="project" value="UniProtKB-SubCell"/>
</dbReference>
<evidence type="ECO:0000256" key="4">
    <source>
        <dbReference type="ARBA" id="ARBA00022840"/>
    </source>
</evidence>
<feature type="region of interest" description="Disordered" evidence="7">
    <location>
        <begin position="1"/>
        <end position="116"/>
    </location>
</feature>
<dbReference type="Gene3D" id="3.40.50.300">
    <property type="entry name" value="P-loop containing nucleotide triphosphate hydrolases"/>
    <property type="match status" value="2"/>
</dbReference>
<dbReference type="SMART" id="SM00382">
    <property type="entry name" value="AAA"/>
    <property type="match status" value="2"/>
</dbReference>
<keyword evidence="6 8" id="KW-0472">Membrane</keyword>
<dbReference type="GO" id="GO:0005524">
    <property type="term" value="F:ATP binding"/>
    <property type="evidence" value="ECO:0007669"/>
    <property type="project" value="UniProtKB-KW"/>
</dbReference>
<dbReference type="Gene3D" id="3.10.20.90">
    <property type="entry name" value="Phosphatidylinositol 3-kinase Catalytic Subunit, Chain A, domain 1"/>
    <property type="match status" value="1"/>
</dbReference>
<proteinExistence type="predicted"/>
<dbReference type="InterPro" id="IPR050334">
    <property type="entry name" value="Molybdenum_import_ModC"/>
</dbReference>
<keyword evidence="3" id="KW-0547">Nucleotide-binding</keyword>
<evidence type="ECO:0000256" key="7">
    <source>
        <dbReference type="SAM" id="MobiDB-lite"/>
    </source>
</evidence>
<feature type="compositionally biased region" description="Polar residues" evidence="7">
    <location>
        <begin position="1"/>
        <end position="11"/>
    </location>
</feature>
<dbReference type="InterPro" id="IPR003593">
    <property type="entry name" value="AAA+_ATPase"/>
</dbReference>
<keyword evidence="5 8" id="KW-1133">Transmembrane helix</keyword>
<sequence>MSAPADSTMSGGNAAPVETSRLEQPNDAVAMENITKPSEQKPADHERESADETSAAEPTPPTNVPAPSKTTDQPTTAAPASPKGKEKETAPPPPTKQDSNLGIGPAVDDIREISGGSSDGPVCTITLLLTSGSRHPYKIDAKYLCRRNVDIPDQTEGGLPDPFSISIYTLKELILREWRSDWEAKPNSPSSIRLIHFGKLLDDKEQLKKYQLSTESPNVVHMSIRPQDLDEEEPKKSFIGYDLNFELPSTSNSPRNWCIVGPSLSGKTTFLQALKGRYLCDPPIARSYPYLSSENVPKRLRTPQKAIQYVGFDAEQTGGGLGSSVATSAYLSARYESRREITDFSLRDFLLGNTELNPMKTEQGDDDASIPLGLLSRVIKDLKLENLLDLPVSFLSNGQGRRARIARALLTKPEVLLLDEPFMGLDPPTVSGLSPLLYSLSEKASPRLVLSARPQDPVPDWITHLVYLRTDCQVGSMGPKEEVLEGLKKYVHGVRKGGLVEDEKLPLHSLVDIGRVLPSAASTEGSGHTEQSSFKELEPSKPGAEPLVEMDGCRVQYRGKVALGNWAQQTADGSKDGLIWTVRRGERWGVFGPNGSGKTTIVSLLCSDHPQSYSLPIKLFGRSRLPEPGSSQRPLTFWDIQSRIGHSSPEVHQHMPRSLTIRQTIENAWSETFRAKPKLNDAAKEKVEAALRWFAPELHPAYSSSSHENLSWADDYMFGGLSFSAQRIALFIRSMIKSPDVVVLDEAFSGMDDAVRDKCTLFLEQGESRTYRGEDIVESDASKSGQVKITGLSDEQALICIAHVKEEVPDCVREWLCLPEANTGSPARFGRLDGPLRTDEKRWHENLARPVDFSELHEDERPFFHWPIFGPLVVENESSDARDHCANERTFLSYLRLSVYMAIVSVAITLSFHLKSEASPLELRMAKPLGTIFWALSVMTLFAGMANYIRTVNKYSKRAAIVQIGWKTHAVFSLTAVSIIGTCIILMVVAKVRDSSSNS</sequence>
<evidence type="ECO:0000256" key="6">
    <source>
        <dbReference type="ARBA" id="ARBA00023136"/>
    </source>
</evidence>
<dbReference type="Pfam" id="PF02656">
    <property type="entry name" value="DUF202"/>
    <property type="match status" value="1"/>
</dbReference>
<name>A0A4E9EGR9_GIBZA</name>
<dbReference type="Pfam" id="PF13881">
    <property type="entry name" value="Rad60-SLD_2"/>
    <property type="match status" value="1"/>
</dbReference>
<dbReference type="InterPro" id="IPR039540">
    <property type="entry name" value="UBL3-like_ubiquitin_dom"/>
</dbReference>
<feature type="transmembrane region" description="Helical" evidence="8">
    <location>
        <begin position="969"/>
        <end position="990"/>
    </location>
</feature>
<dbReference type="GO" id="GO:0016887">
    <property type="term" value="F:ATP hydrolysis activity"/>
    <property type="evidence" value="ECO:0007669"/>
    <property type="project" value="InterPro"/>
</dbReference>
<evidence type="ECO:0000256" key="5">
    <source>
        <dbReference type="ARBA" id="ARBA00022989"/>
    </source>
</evidence>
<dbReference type="EMBL" id="CAAKMV010000156">
    <property type="protein sequence ID" value="VIO61990.1"/>
    <property type="molecule type" value="Genomic_DNA"/>
</dbReference>
<gene>
    <name evidence="10" type="ORF">FUG_LOCUS462775</name>
</gene>
<dbReference type="SUPFAM" id="SSF52540">
    <property type="entry name" value="P-loop containing nucleoside triphosphate hydrolases"/>
    <property type="match status" value="2"/>
</dbReference>
<dbReference type="InterPro" id="IPR029071">
    <property type="entry name" value="Ubiquitin-like_domsf"/>
</dbReference>
<protein>
    <recommendedName>
        <fullName evidence="9">ABC transporter domain-containing protein</fullName>
    </recommendedName>
</protein>
<dbReference type="PANTHER" id="PTHR43514:SF4">
    <property type="entry name" value="ABC TRANSPORTER I FAMILY MEMBER 10"/>
    <property type="match status" value="1"/>
</dbReference>
<dbReference type="GO" id="GO:0005739">
    <property type="term" value="C:mitochondrion"/>
    <property type="evidence" value="ECO:0007669"/>
    <property type="project" value="TreeGrafter"/>
</dbReference>
<organism evidence="10">
    <name type="scientific">Gibberella zeae</name>
    <name type="common">Wheat head blight fungus</name>
    <name type="synonym">Fusarium graminearum</name>
    <dbReference type="NCBI Taxonomy" id="5518"/>
    <lineage>
        <taxon>Eukaryota</taxon>
        <taxon>Fungi</taxon>
        <taxon>Dikarya</taxon>
        <taxon>Ascomycota</taxon>
        <taxon>Pezizomycotina</taxon>
        <taxon>Sordariomycetes</taxon>
        <taxon>Hypocreomycetidae</taxon>
        <taxon>Hypocreales</taxon>
        <taxon>Nectriaceae</taxon>
        <taxon>Fusarium</taxon>
    </lineage>
</organism>
<reference evidence="10" key="1">
    <citation type="submission" date="2019-04" db="EMBL/GenBank/DDBJ databases">
        <authorList>
            <person name="Melise S."/>
            <person name="Noan J."/>
            <person name="Okalmin O."/>
        </authorList>
    </citation>
    <scope>NUCLEOTIDE SEQUENCE</scope>
    <source>
        <strain evidence="10">FN9</strain>
    </source>
</reference>
<evidence type="ECO:0000313" key="10">
    <source>
        <dbReference type="EMBL" id="VIO61990.1"/>
    </source>
</evidence>
<dbReference type="PANTHER" id="PTHR43514">
    <property type="entry name" value="ABC TRANSPORTER I FAMILY MEMBER 10"/>
    <property type="match status" value="1"/>
</dbReference>
<dbReference type="InterPro" id="IPR003807">
    <property type="entry name" value="DUF202"/>
</dbReference>
<dbReference type="Pfam" id="PF00005">
    <property type="entry name" value="ABC_tran"/>
    <property type="match status" value="2"/>
</dbReference>
<dbReference type="PROSITE" id="PS50893">
    <property type="entry name" value="ABC_TRANSPORTER_2"/>
    <property type="match status" value="1"/>
</dbReference>
<feature type="region of interest" description="Disordered" evidence="7">
    <location>
        <begin position="520"/>
        <end position="543"/>
    </location>
</feature>